<keyword evidence="2" id="KW-0472">Membrane</keyword>
<proteinExistence type="predicted"/>
<feature type="transmembrane region" description="Helical" evidence="2">
    <location>
        <begin position="132"/>
        <end position="151"/>
    </location>
</feature>
<accession>A0ABV6KA50</accession>
<feature type="transmembrane region" description="Helical" evidence="2">
    <location>
        <begin position="323"/>
        <end position="341"/>
    </location>
</feature>
<dbReference type="RefSeq" id="WP_137644198.1">
    <property type="nucleotide sequence ID" value="NZ_BAABRM010000006.1"/>
</dbReference>
<feature type="transmembrane region" description="Helical" evidence="2">
    <location>
        <begin position="292"/>
        <end position="311"/>
    </location>
</feature>
<keyword evidence="2" id="KW-1133">Transmembrane helix</keyword>
<comment type="caution">
    <text evidence="3">The sequence shown here is derived from an EMBL/GenBank/DDBJ whole genome shotgun (WGS) entry which is preliminary data.</text>
</comment>
<evidence type="ECO:0000256" key="2">
    <source>
        <dbReference type="SAM" id="Phobius"/>
    </source>
</evidence>
<feature type="transmembrane region" description="Helical" evidence="2">
    <location>
        <begin position="32"/>
        <end position="56"/>
    </location>
</feature>
<protein>
    <submittedName>
        <fullName evidence="3">MFS transporter</fullName>
    </submittedName>
</protein>
<evidence type="ECO:0000313" key="3">
    <source>
        <dbReference type="EMBL" id="MFC0424893.1"/>
    </source>
</evidence>
<keyword evidence="4" id="KW-1185">Reference proteome</keyword>
<evidence type="ECO:0000313" key="4">
    <source>
        <dbReference type="Proteomes" id="UP001589855"/>
    </source>
</evidence>
<dbReference type="PANTHER" id="PTHR11328:SF24">
    <property type="entry name" value="MAJOR FACILITATOR SUPERFAMILY (MFS) PROFILE DOMAIN-CONTAINING PROTEIN"/>
    <property type="match status" value="1"/>
</dbReference>
<reference evidence="3 4" key="1">
    <citation type="submission" date="2024-09" db="EMBL/GenBank/DDBJ databases">
        <authorList>
            <person name="Sun Q."/>
            <person name="Mori K."/>
        </authorList>
    </citation>
    <scope>NUCLEOTIDE SEQUENCE [LARGE SCALE GENOMIC DNA]</scope>
    <source>
        <strain evidence="3 4">TBRC 4575</strain>
    </source>
</reference>
<organism evidence="3 4">
    <name type="scientific">Lactiplantibacillus plajomi</name>
    <dbReference type="NCBI Taxonomy" id="1457217"/>
    <lineage>
        <taxon>Bacteria</taxon>
        <taxon>Bacillati</taxon>
        <taxon>Bacillota</taxon>
        <taxon>Bacilli</taxon>
        <taxon>Lactobacillales</taxon>
        <taxon>Lactobacillaceae</taxon>
        <taxon>Lactiplantibacillus</taxon>
    </lineage>
</organism>
<feature type="transmembrane region" description="Helical" evidence="2">
    <location>
        <begin position="208"/>
        <end position="230"/>
    </location>
</feature>
<dbReference type="Proteomes" id="UP001589855">
    <property type="component" value="Unassembled WGS sequence"/>
</dbReference>
<feature type="transmembrane region" description="Helical" evidence="2">
    <location>
        <begin position="258"/>
        <end position="286"/>
    </location>
</feature>
<keyword evidence="1" id="KW-0813">Transport</keyword>
<gene>
    <name evidence="3" type="ORF">ACFFGS_12225</name>
</gene>
<keyword evidence="2" id="KW-0812">Transmembrane</keyword>
<dbReference type="InterPro" id="IPR039672">
    <property type="entry name" value="MFS_2"/>
</dbReference>
<dbReference type="SUPFAM" id="SSF103473">
    <property type="entry name" value="MFS general substrate transporter"/>
    <property type="match status" value="1"/>
</dbReference>
<dbReference type="EMBL" id="JBHLUK010000075">
    <property type="protein sequence ID" value="MFC0424893.1"/>
    <property type="molecule type" value="Genomic_DNA"/>
</dbReference>
<dbReference type="Pfam" id="PF13347">
    <property type="entry name" value="MFS_2"/>
    <property type="match status" value="1"/>
</dbReference>
<name>A0ABV6KA50_9LACO</name>
<sequence length="481" mass="52516">MSQSTAVNGGESLAVKANGGKPIPKFGMRDKIGYAFGDVGTTFVMGVLASFESIYFTNVLGISPAISGTVISLTTLVGAFTDVTVGRLSDTRKLGKKGRFHPWIRVMRWPLVLSLLIMFFPMVRNFSMSAKITYIIIASIFYAASLSGFNIPYGSLAAAISSDPDDRTSLSIYRTVGSTIGAGGTGFIIPYIVYTTAKDGSQILSGDRLFLCSIGCVIIAMICYTIMYTLTTERVIVDHKEKVKAGALVSSLFKDKALISFLVAELVIVCSTSFTSFLTTYLFTVYYHSKEALSIALLFNYAEAILLSPFAKALSKKFGKKEVVSISLFAASAIYLVIYFAKVSNPWIYLVLSFFTALCFSMFNIMVWAFMTDIIDYHQYSTGMREDGTIFSVNMFGRKMAQTAMGILSGLSLTYIGYQASSTGSTVQSQSVLNGLYSLATLVPFVLMLAGALILTFWFPLSKRKLTEVADKLKVLNKVDN</sequence>
<dbReference type="PANTHER" id="PTHR11328">
    <property type="entry name" value="MAJOR FACILITATOR SUPERFAMILY DOMAIN-CONTAINING PROTEIN"/>
    <property type="match status" value="1"/>
</dbReference>
<feature type="transmembrane region" description="Helical" evidence="2">
    <location>
        <begin position="62"/>
        <end position="85"/>
    </location>
</feature>
<feature type="transmembrane region" description="Helical" evidence="2">
    <location>
        <begin position="172"/>
        <end position="193"/>
    </location>
</feature>
<feature type="transmembrane region" description="Helical" evidence="2">
    <location>
        <begin position="400"/>
        <end position="418"/>
    </location>
</feature>
<feature type="transmembrane region" description="Helical" evidence="2">
    <location>
        <begin position="438"/>
        <end position="459"/>
    </location>
</feature>
<dbReference type="Gene3D" id="1.20.1250.20">
    <property type="entry name" value="MFS general substrate transporter like domains"/>
    <property type="match status" value="2"/>
</dbReference>
<evidence type="ECO:0000256" key="1">
    <source>
        <dbReference type="ARBA" id="ARBA00022597"/>
    </source>
</evidence>
<feature type="transmembrane region" description="Helical" evidence="2">
    <location>
        <begin position="347"/>
        <end position="371"/>
    </location>
</feature>
<feature type="transmembrane region" description="Helical" evidence="2">
    <location>
        <begin position="106"/>
        <end position="126"/>
    </location>
</feature>
<keyword evidence="1" id="KW-0762">Sugar transport</keyword>
<dbReference type="InterPro" id="IPR036259">
    <property type="entry name" value="MFS_trans_sf"/>
</dbReference>